<gene>
    <name evidence="9" type="ORF">ADH66_08125</name>
    <name evidence="10" type="ORF">I5Q82_18160</name>
</gene>
<proteinExistence type="inferred from homology"/>
<feature type="domain" description="ABC transmembrane type-1" evidence="8">
    <location>
        <begin position="66"/>
        <end position="281"/>
    </location>
</feature>
<reference evidence="11" key="2">
    <citation type="submission" date="2017-05" db="EMBL/GenBank/DDBJ databases">
        <title>Improved OligoMM genomes.</title>
        <authorList>
            <person name="Garzetti D."/>
        </authorList>
    </citation>
    <scope>NUCLEOTIDE SEQUENCE [LARGE SCALE GENOMIC DNA]</scope>
    <source>
        <strain evidence="11">KB18</strain>
    </source>
</reference>
<evidence type="ECO:0000313" key="12">
    <source>
        <dbReference type="Proteomes" id="UP000596035"/>
    </source>
</evidence>
<dbReference type="KEGG" id="amur:ADH66_08125"/>
<dbReference type="Proteomes" id="UP000196710">
    <property type="component" value="Chromosome"/>
</dbReference>
<keyword evidence="3" id="KW-1003">Cell membrane</keyword>
<dbReference type="GO" id="GO:0005886">
    <property type="term" value="C:plasma membrane"/>
    <property type="evidence" value="ECO:0007669"/>
    <property type="project" value="UniProtKB-SubCell"/>
</dbReference>
<dbReference type="Gene3D" id="1.10.3720.10">
    <property type="entry name" value="MetI-like"/>
    <property type="match status" value="1"/>
</dbReference>
<reference evidence="10 12" key="3">
    <citation type="submission" date="2020-11" db="EMBL/GenBank/DDBJ databases">
        <title>Closed and high quality bacterial genomes of the OMM12 community.</title>
        <authorList>
            <person name="Marbouty M."/>
            <person name="Lamy-Besnier Q."/>
            <person name="Debarbieux L."/>
            <person name="Koszul R."/>
        </authorList>
    </citation>
    <scope>NUCLEOTIDE SEQUENCE [LARGE SCALE GENOMIC DNA]</scope>
    <source>
        <strain evidence="10 12">KB18</strain>
    </source>
</reference>
<evidence type="ECO:0000256" key="3">
    <source>
        <dbReference type="ARBA" id="ARBA00022475"/>
    </source>
</evidence>
<evidence type="ECO:0000256" key="2">
    <source>
        <dbReference type="ARBA" id="ARBA00022448"/>
    </source>
</evidence>
<evidence type="ECO:0000313" key="10">
    <source>
        <dbReference type="EMBL" id="QQR32145.1"/>
    </source>
</evidence>
<comment type="similarity">
    <text evidence="7">Belongs to the binding-protein-dependent transport system permease family.</text>
</comment>
<evidence type="ECO:0000259" key="8">
    <source>
        <dbReference type="PROSITE" id="PS50928"/>
    </source>
</evidence>
<dbReference type="GO" id="GO:0055085">
    <property type="term" value="P:transmembrane transport"/>
    <property type="evidence" value="ECO:0007669"/>
    <property type="project" value="InterPro"/>
</dbReference>
<dbReference type="CDD" id="cd06261">
    <property type="entry name" value="TM_PBP2"/>
    <property type="match status" value="1"/>
</dbReference>
<evidence type="ECO:0000256" key="6">
    <source>
        <dbReference type="ARBA" id="ARBA00023136"/>
    </source>
</evidence>
<keyword evidence="4 7" id="KW-0812">Transmembrane</keyword>
<reference evidence="9" key="1">
    <citation type="journal article" date="2017" name="Genome Announc.">
        <title>High-Quality Whole-Genome Sequences of the Oligo-Mouse-Microbiota Bacterial Community.</title>
        <authorList>
            <person name="Garzetti D."/>
            <person name="Brugiroux S."/>
            <person name="Bunk B."/>
            <person name="Pukall R."/>
            <person name="McCoy K.D."/>
            <person name="Macpherson A.J."/>
            <person name="Stecher B."/>
        </authorList>
    </citation>
    <scope>NUCLEOTIDE SEQUENCE</scope>
    <source>
        <strain evidence="9">KB18</strain>
    </source>
</reference>
<evidence type="ECO:0000256" key="4">
    <source>
        <dbReference type="ARBA" id="ARBA00022692"/>
    </source>
</evidence>
<dbReference type="PANTHER" id="PTHR43227">
    <property type="entry name" value="BLL4140 PROTEIN"/>
    <property type="match status" value="1"/>
</dbReference>
<name>A0A1Z2XW91_9FIRM</name>
<dbReference type="InterPro" id="IPR000515">
    <property type="entry name" value="MetI-like"/>
</dbReference>
<feature type="transmembrane region" description="Helical" evidence="7">
    <location>
        <begin position="200"/>
        <end position="218"/>
    </location>
</feature>
<keyword evidence="5 7" id="KW-1133">Transmembrane helix</keyword>
<dbReference type="PANTHER" id="PTHR43227:SF11">
    <property type="entry name" value="BLL4140 PROTEIN"/>
    <property type="match status" value="1"/>
</dbReference>
<dbReference type="InterPro" id="IPR035906">
    <property type="entry name" value="MetI-like_sf"/>
</dbReference>
<evidence type="ECO:0000313" key="11">
    <source>
        <dbReference type="Proteomes" id="UP000196710"/>
    </source>
</evidence>
<feature type="transmembrane region" description="Helical" evidence="7">
    <location>
        <begin position="70"/>
        <end position="91"/>
    </location>
</feature>
<feature type="transmembrane region" description="Helical" evidence="7">
    <location>
        <begin position="7"/>
        <end position="27"/>
    </location>
</feature>
<dbReference type="Pfam" id="PF00528">
    <property type="entry name" value="BPD_transp_1"/>
    <property type="match status" value="1"/>
</dbReference>
<accession>A0A1Z2XW91</accession>
<feature type="transmembrane region" description="Helical" evidence="7">
    <location>
        <begin position="260"/>
        <end position="280"/>
    </location>
</feature>
<keyword evidence="6 7" id="KW-0472">Membrane</keyword>
<evidence type="ECO:0000256" key="5">
    <source>
        <dbReference type="ARBA" id="ARBA00022989"/>
    </source>
</evidence>
<dbReference type="EMBL" id="CP065321">
    <property type="protein sequence ID" value="QQR32145.1"/>
    <property type="molecule type" value="Genomic_DNA"/>
</dbReference>
<dbReference type="AlphaFoldDB" id="A0A1Z2XW91"/>
<dbReference type="InterPro" id="IPR050809">
    <property type="entry name" value="UgpAE/MalFG_permease"/>
</dbReference>
<feature type="transmembrane region" description="Helical" evidence="7">
    <location>
        <begin position="112"/>
        <end position="133"/>
    </location>
</feature>
<evidence type="ECO:0000313" key="9">
    <source>
        <dbReference type="EMBL" id="ASB42706.1"/>
    </source>
</evidence>
<comment type="subcellular location">
    <subcellularLocation>
        <location evidence="1 7">Cell membrane</location>
        <topology evidence="1 7">Multi-pass membrane protein</topology>
    </subcellularLocation>
</comment>
<evidence type="ECO:0000256" key="7">
    <source>
        <dbReference type="RuleBase" id="RU363032"/>
    </source>
</evidence>
<dbReference type="Proteomes" id="UP000596035">
    <property type="component" value="Chromosome"/>
</dbReference>
<organism evidence="10 12">
    <name type="scientific">Acutalibacter muris</name>
    <dbReference type="NCBI Taxonomy" id="1796620"/>
    <lineage>
        <taxon>Bacteria</taxon>
        <taxon>Bacillati</taxon>
        <taxon>Bacillota</taxon>
        <taxon>Clostridia</taxon>
        <taxon>Eubacteriales</taxon>
        <taxon>Acutalibacteraceae</taxon>
        <taxon>Acutalibacter</taxon>
    </lineage>
</organism>
<sequence>MKQYWQIYVLMGVGLLAYLIFRLLPLWGLSLAFVDFNIIGGLANSPFVGLKHFINLFTTDRFFRMLRNTLGISLLNLFLAFPAPIMLALLLNEVRSEKFKRLSQSLVYMPHFLSWPVITGITFFLFSIDVGVVNKFLVASGGEAQRFLSNPSTFWFVLLFQNIWRECGWGSIIYLAAISQIDTSLYEAATVDGATRMQKLLRITLPCLMPTIIVMFIMRLGNLLDVSFEQVLMMDNRFVTSVSEVFDIYSFKVGMQQGNYSIGTAVGLCKSVVGLCMVIGSNRLVKKAGGEGIY</sequence>
<keyword evidence="11" id="KW-1185">Reference proteome</keyword>
<dbReference type="SUPFAM" id="SSF161098">
    <property type="entry name" value="MetI-like"/>
    <property type="match status" value="1"/>
</dbReference>
<dbReference type="PROSITE" id="PS50928">
    <property type="entry name" value="ABC_TM1"/>
    <property type="match status" value="1"/>
</dbReference>
<dbReference type="EMBL" id="CP021422">
    <property type="protein sequence ID" value="ASB42706.1"/>
    <property type="molecule type" value="Genomic_DNA"/>
</dbReference>
<evidence type="ECO:0000256" key="1">
    <source>
        <dbReference type="ARBA" id="ARBA00004651"/>
    </source>
</evidence>
<protein>
    <submittedName>
        <fullName evidence="10">Sugar ABC transporter permease</fullName>
    </submittedName>
</protein>
<keyword evidence="2 7" id="KW-0813">Transport</keyword>